<dbReference type="Gene3D" id="3.40.1000.10">
    <property type="entry name" value="Mog1/PsbP, alpha/beta/alpha sandwich"/>
    <property type="match status" value="1"/>
</dbReference>
<feature type="domain" description="Peptidase M48" evidence="7">
    <location>
        <begin position="113"/>
        <end position="293"/>
    </location>
</feature>
<dbReference type="InterPro" id="IPR001915">
    <property type="entry name" value="Peptidase_M48"/>
</dbReference>
<dbReference type="KEGG" id="adin:H7849_16565"/>
<dbReference type="Gene3D" id="3.30.2010.10">
    <property type="entry name" value="Metalloproteases ('zincins'), catalytic domain"/>
    <property type="match status" value="1"/>
</dbReference>
<evidence type="ECO:0000256" key="6">
    <source>
        <dbReference type="ARBA" id="ARBA00023049"/>
    </source>
</evidence>
<evidence type="ECO:0000313" key="9">
    <source>
        <dbReference type="Proteomes" id="UP000515312"/>
    </source>
</evidence>
<evidence type="ECO:0000256" key="3">
    <source>
        <dbReference type="ARBA" id="ARBA00022723"/>
    </source>
</evidence>
<sequence>MPVLRPNPVVLPSWPCGRNATFLIQTDALRCLRRIWPRRTIRLGDFVKIRSTFLSPVLLLIAVATALPAHARFAQPPPCKNAFTPDREITEGKKAAAQVYKEMPVLPDSNPVTQYVQQLGAKLVQFAPGYAWPYSFHVVNQADINAFALPGGPIFVNLGTIQAAETEAQLAGVMAHEISHVVMRHATCNITKQQGQAPWWALGQLAAGVLLPGAGGAIAAEGVGAAAGMTFLKMGRDAEKQADLMGTDIAYDAGYDPRGMVQFFEIIQGKYGQGGTQFLSDHPNPGNRTEYVNAEIATLPPRTQWVKTTPEFQKIHKLVTSMHAYSAKEISSGAWKGHSANAPPATAASNPGSFEPNGQWTMLDGAGFSVQYPANWQAVEKAGVGATIAPQNGVVATATDGNTVIYGLIIDDFQPQQASDIGSATRQLIASIQQGNSGMKATTDVDEIRVNQRDARSIEFENQGASAGGGTEHDWLVTVARDDGSLSYMVFVAPQKDFETLRPVYEQMLRTFRVKS</sequence>
<keyword evidence="5" id="KW-0862">Zinc</keyword>
<keyword evidence="6 8" id="KW-0482">Metalloprotease</keyword>
<dbReference type="Pfam" id="PF01435">
    <property type="entry name" value="Peptidase_M48"/>
    <property type="match status" value="1"/>
</dbReference>
<evidence type="ECO:0000256" key="2">
    <source>
        <dbReference type="ARBA" id="ARBA00022670"/>
    </source>
</evidence>
<keyword evidence="3" id="KW-0479">Metal-binding</keyword>
<proteinExistence type="predicted"/>
<comment type="cofactor">
    <cofactor evidence="1">
        <name>Zn(2+)</name>
        <dbReference type="ChEBI" id="CHEBI:29105"/>
    </cofactor>
</comment>
<dbReference type="EMBL" id="CP060394">
    <property type="protein sequence ID" value="QNI30729.1"/>
    <property type="molecule type" value="Genomic_DNA"/>
</dbReference>
<evidence type="ECO:0000256" key="5">
    <source>
        <dbReference type="ARBA" id="ARBA00022833"/>
    </source>
</evidence>
<evidence type="ECO:0000259" key="7">
    <source>
        <dbReference type="Pfam" id="PF01435"/>
    </source>
</evidence>
<keyword evidence="9" id="KW-1185">Reference proteome</keyword>
<evidence type="ECO:0000313" key="8">
    <source>
        <dbReference type="EMBL" id="QNI30729.1"/>
    </source>
</evidence>
<name>A0A7G8BDV9_9BACT</name>
<dbReference type="AlphaFoldDB" id="A0A7G8BDV9"/>
<evidence type="ECO:0000256" key="4">
    <source>
        <dbReference type="ARBA" id="ARBA00022801"/>
    </source>
</evidence>
<protein>
    <submittedName>
        <fullName evidence="8">M48 family metalloprotease</fullName>
    </submittedName>
</protein>
<keyword evidence="4" id="KW-0378">Hydrolase</keyword>
<accession>A0A7G8BDV9</accession>
<reference evidence="8 9" key="1">
    <citation type="submission" date="2020-08" db="EMBL/GenBank/DDBJ databases">
        <title>Edaphobacter telluris sp. nov. and Acidobacterium dinghuensis sp. nov., two acidobacteria isolated from forest soil.</title>
        <authorList>
            <person name="Fu J."/>
            <person name="Qiu L."/>
        </authorList>
    </citation>
    <scope>NUCLEOTIDE SEQUENCE [LARGE SCALE GENOMIC DNA]</scope>
    <source>
        <strain evidence="8">4Y35</strain>
    </source>
</reference>
<keyword evidence="2 8" id="KW-0645">Protease</keyword>
<gene>
    <name evidence="8" type="ORF">H7849_16565</name>
</gene>
<dbReference type="CDD" id="cd07333">
    <property type="entry name" value="M48C_bepA_like"/>
    <property type="match status" value="1"/>
</dbReference>
<organism evidence="8 9">
    <name type="scientific">Alloacidobacterium dinghuense</name>
    <dbReference type="NCBI Taxonomy" id="2763107"/>
    <lineage>
        <taxon>Bacteria</taxon>
        <taxon>Pseudomonadati</taxon>
        <taxon>Acidobacteriota</taxon>
        <taxon>Terriglobia</taxon>
        <taxon>Terriglobales</taxon>
        <taxon>Acidobacteriaceae</taxon>
        <taxon>Alloacidobacterium</taxon>
    </lineage>
</organism>
<dbReference type="GO" id="GO:0016020">
    <property type="term" value="C:membrane"/>
    <property type="evidence" value="ECO:0007669"/>
    <property type="project" value="TreeGrafter"/>
</dbReference>
<dbReference type="Proteomes" id="UP000515312">
    <property type="component" value="Chromosome"/>
</dbReference>
<dbReference type="InterPro" id="IPR051156">
    <property type="entry name" value="Mito/Outer_Membr_Metalloprot"/>
</dbReference>
<dbReference type="GO" id="GO:0051603">
    <property type="term" value="P:proteolysis involved in protein catabolic process"/>
    <property type="evidence" value="ECO:0007669"/>
    <property type="project" value="TreeGrafter"/>
</dbReference>
<dbReference type="PANTHER" id="PTHR22726:SF1">
    <property type="entry name" value="METALLOENDOPEPTIDASE OMA1, MITOCHONDRIAL"/>
    <property type="match status" value="1"/>
</dbReference>
<dbReference type="GO" id="GO:0004222">
    <property type="term" value="F:metalloendopeptidase activity"/>
    <property type="evidence" value="ECO:0007669"/>
    <property type="project" value="InterPro"/>
</dbReference>
<evidence type="ECO:0000256" key="1">
    <source>
        <dbReference type="ARBA" id="ARBA00001947"/>
    </source>
</evidence>
<dbReference type="PANTHER" id="PTHR22726">
    <property type="entry name" value="METALLOENDOPEPTIDASE OMA1"/>
    <property type="match status" value="1"/>
</dbReference>
<dbReference type="GO" id="GO:0046872">
    <property type="term" value="F:metal ion binding"/>
    <property type="evidence" value="ECO:0007669"/>
    <property type="project" value="UniProtKB-KW"/>
</dbReference>